<keyword evidence="2" id="KW-0175">Coiled coil</keyword>
<dbReference type="STRING" id="1051890.A0A3N4LP16"/>
<feature type="compositionally biased region" description="Basic and acidic residues" evidence="3">
    <location>
        <begin position="302"/>
        <end position="321"/>
    </location>
</feature>
<dbReference type="AlphaFoldDB" id="A0A3N4LP16"/>
<comment type="similarity">
    <text evidence="1">Belongs to the NSRP1 family.</text>
</comment>
<dbReference type="InParanoid" id="A0A3N4LP16"/>
<dbReference type="Proteomes" id="UP000267821">
    <property type="component" value="Unassembled WGS sequence"/>
</dbReference>
<dbReference type="GO" id="GO:0000381">
    <property type="term" value="P:regulation of alternative mRNA splicing, via spliceosome"/>
    <property type="evidence" value="ECO:0007669"/>
    <property type="project" value="InterPro"/>
</dbReference>
<evidence type="ECO:0000256" key="1">
    <source>
        <dbReference type="ARBA" id="ARBA00010126"/>
    </source>
</evidence>
<gene>
    <name evidence="5" type="ORF">L211DRAFT_862709</name>
</gene>
<feature type="domain" description="Nuclear speckle splicing regulatory protein 1 N-terminal" evidence="4">
    <location>
        <begin position="81"/>
        <end position="196"/>
    </location>
</feature>
<feature type="compositionally biased region" description="Basic and acidic residues" evidence="3">
    <location>
        <begin position="173"/>
        <end position="193"/>
    </location>
</feature>
<dbReference type="InterPro" id="IPR053246">
    <property type="entry name" value="NS_splicing_regulatory_protein"/>
</dbReference>
<feature type="compositionally biased region" description="Basic and acidic residues" evidence="3">
    <location>
        <begin position="205"/>
        <end position="221"/>
    </location>
</feature>
<dbReference type="PANTHER" id="PTHR47845">
    <property type="entry name" value="NUCLEAR SPECKLE SPLICING REGULATORY PROTEIN 1 HOMOLOG"/>
    <property type="match status" value="1"/>
</dbReference>
<dbReference type="EMBL" id="ML121552">
    <property type="protein sequence ID" value="RPB22421.1"/>
    <property type="molecule type" value="Genomic_DNA"/>
</dbReference>
<name>A0A3N4LP16_9PEZI</name>
<feature type="region of interest" description="Disordered" evidence="3">
    <location>
        <begin position="275"/>
        <end position="338"/>
    </location>
</feature>
<organism evidence="5 6">
    <name type="scientific">Terfezia boudieri ATCC MYA-4762</name>
    <dbReference type="NCBI Taxonomy" id="1051890"/>
    <lineage>
        <taxon>Eukaryota</taxon>
        <taxon>Fungi</taxon>
        <taxon>Dikarya</taxon>
        <taxon>Ascomycota</taxon>
        <taxon>Pezizomycotina</taxon>
        <taxon>Pezizomycetes</taxon>
        <taxon>Pezizales</taxon>
        <taxon>Pezizaceae</taxon>
        <taxon>Terfezia</taxon>
    </lineage>
</organism>
<feature type="compositionally biased region" description="Acidic residues" evidence="3">
    <location>
        <begin position="229"/>
        <end position="239"/>
    </location>
</feature>
<accession>A0A3N4LP16</accession>
<evidence type="ECO:0000256" key="3">
    <source>
        <dbReference type="SAM" id="MobiDB-lite"/>
    </source>
</evidence>
<keyword evidence="6" id="KW-1185">Reference proteome</keyword>
<dbReference type="PANTHER" id="PTHR47845:SF1">
    <property type="entry name" value="NUCLEAR SPECKLE SPLICING REGULATORY PROTEIN 1 HOMOLOG"/>
    <property type="match status" value="1"/>
</dbReference>
<evidence type="ECO:0000313" key="6">
    <source>
        <dbReference type="Proteomes" id="UP000267821"/>
    </source>
</evidence>
<feature type="compositionally biased region" description="Polar residues" evidence="3">
    <location>
        <begin position="276"/>
        <end position="300"/>
    </location>
</feature>
<reference evidence="5 6" key="1">
    <citation type="journal article" date="2018" name="Nat. Ecol. Evol.">
        <title>Pezizomycetes genomes reveal the molecular basis of ectomycorrhizal truffle lifestyle.</title>
        <authorList>
            <person name="Murat C."/>
            <person name="Payen T."/>
            <person name="Noel B."/>
            <person name="Kuo A."/>
            <person name="Morin E."/>
            <person name="Chen J."/>
            <person name="Kohler A."/>
            <person name="Krizsan K."/>
            <person name="Balestrini R."/>
            <person name="Da Silva C."/>
            <person name="Montanini B."/>
            <person name="Hainaut M."/>
            <person name="Levati E."/>
            <person name="Barry K.W."/>
            <person name="Belfiori B."/>
            <person name="Cichocki N."/>
            <person name="Clum A."/>
            <person name="Dockter R.B."/>
            <person name="Fauchery L."/>
            <person name="Guy J."/>
            <person name="Iotti M."/>
            <person name="Le Tacon F."/>
            <person name="Lindquist E.A."/>
            <person name="Lipzen A."/>
            <person name="Malagnac F."/>
            <person name="Mello A."/>
            <person name="Molinier V."/>
            <person name="Miyauchi S."/>
            <person name="Poulain J."/>
            <person name="Riccioni C."/>
            <person name="Rubini A."/>
            <person name="Sitrit Y."/>
            <person name="Splivallo R."/>
            <person name="Traeger S."/>
            <person name="Wang M."/>
            <person name="Zifcakova L."/>
            <person name="Wipf D."/>
            <person name="Zambonelli A."/>
            <person name="Paolocci F."/>
            <person name="Nowrousian M."/>
            <person name="Ottonello S."/>
            <person name="Baldrian P."/>
            <person name="Spatafora J.W."/>
            <person name="Henrissat B."/>
            <person name="Nagy L.G."/>
            <person name="Aury J.M."/>
            <person name="Wincker P."/>
            <person name="Grigoriev I.V."/>
            <person name="Bonfante P."/>
            <person name="Martin F.M."/>
        </authorList>
    </citation>
    <scope>NUCLEOTIDE SEQUENCE [LARGE SCALE GENOMIC DNA]</scope>
    <source>
        <strain evidence="5 6">ATCC MYA-4762</strain>
    </source>
</reference>
<protein>
    <recommendedName>
        <fullName evidence="4">Nuclear speckle splicing regulatory protein 1 N-terminal domain-containing protein</fullName>
    </recommendedName>
</protein>
<evidence type="ECO:0000259" key="4">
    <source>
        <dbReference type="Pfam" id="PF09745"/>
    </source>
</evidence>
<evidence type="ECO:0000256" key="2">
    <source>
        <dbReference type="ARBA" id="ARBA00023054"/>
    </source>
</evidence>
<dbReference type="OrthoDB" id="446635at2759"/>
<feature type="region of interest" description="Disordered" evidence="3">
    <location>
        <begin position="145"/>
        <end position="253"/>
    </location>
</feature>
<feature type="compositionally biased region" description="Basic and acidic residues" evidence="3">
    <location>
        <begin position="145"/>
        <end position="163"/>
    </location>
</feature>
<feature type="region of interest" description="Disordered" evidence="3">
    <location>
        <begin position="37"/>
        <end position="63"/>
    </location>
</feature>
<evidence type="ECO:0000313" key="5">
    <source>
        <dbReference type="EMBL" id="RPB22421.1"/>
    </source>
</evidence>
<dbReference type="Pfam" id="PF09745">
    <property type="entry name" value="NSRP1_N"/>
    <property type="match status" value="1"/>
</dbReference>
<sequence>MMALLILVSKYLLRRKRTVGIDYMQLLAGWSYPPNPKIPKKPSKHDPAKPPTKPPVSSKTSVNADLATHTARSTIQTAAAEAAAAAEDPTIYAYDSLYDSMKSATTTSRANTVSLDDPSTRQPKYMTSLLAAAETRKRDLLRAKERMLQKEREAEGEEFKGKESFVTGSYKAQQEEMKKLEEEEAKKEEEERKRSKGLSGLYRGLLERGEKAHERAVEAAKEAAAVGEGEGEGECEEREEEKKEKKKALPAHVEVNDEGVVVDKRQLLSGGLNLLSAPSATKKPTSAQQPSHSSVNSSARDYQGKNKAEMDRRSRQTRMLEEQLAATQKRTREEEEARAKELIERQVKRGKTEGELMGAKERYLARKKAKEEEERKAKEGGGRV</sequence>
<feature type="region of interest" description="Disordered" evidence="3">
    <location>
        <begin position="358"/>
        <end position="384"/>
    </location>
</feature>
<dbReference type="InterPro" id="IPR018612">
    <property type="entry name" value="NSRP1_N"/>
</dbReference>
<proteinExistence type="inferred from homology"/>